<dbReference type="EMBL" id="KE721194">
    <property type="protein sequence ID" value="ERF71731.1"/>
    <property type="molecule type" value="Genomic_DNA"/>
</dbReference>
<feature type="domain" description="C2H2-type" evidence="7">
    <location>
        <begin position="335"/>
        <end position="366"/>
    </location>
</feature>
<evidence type="ECO:0000313" key="8">
    <source>
        <dbReference type="EMBL" id="ERF71731.1"/>
    </source>
</evidence>
<evidence type="ECO:0000256" key="6">
    <source>
        <dbReference type="SAM" id="MobiDB-lite"/>
    </source>
</evidence>
<dbReference type="GO" id="GO:0000977">
    <property type="term" value="F:RNA polymerase II transcription regulatory region sequence-specific DNA binding"/>
    <property type="evidence" value="ECO:0007669"/>
    <property type="project" value="TreeGrafter"/>
</dbReference>
<keyword evidence="3 5" id="KW-0863">Zinc-finger</keyword>
<proteinExistence type="predicted"/>
<reference evidence="9" key="1">
    <citation type="journal article" date="2014" name="BMC Genomics">
        <title>Genome characteristics reveal the impact of lichenization on lichen-forming fungus Endocarpon pusillum Hedwig (Verrucariales, Ascomycota).</title>
        <authorList>
            <person name="Wang Y.-Y."/>
            <person name="Liu B."/>
            <person name="Zhang X.-Y."/>
            <person name="Zhou Q.-M."/>
            <person name="Zhang T."/>
            <person name="Li H."/>
            <person name="Yu Y.-F."/>
            <person name="Zhang X.-L."/>
            <person name="Hao X.-Y."/>
            <person name="Wang M."/>
            <person name="Wang L."/>
            <person name="Wei J.-C."/>
        </authorList>
    </citation>
    <scope>NUCLEOTIDE SEQUENCE [LARGE SCALE GENOMIC DNA]</scope>
    <source>
        <strain evidence="9">Z07020 / HMAS-L-300199</strain>
    </source>
</reference>
<protein>
    <recommendedName>
        <fullName evidence="7">C2H2-type domain-containing protein</fullName>
    </recommendedName>
</protein>
<gene>
    <name evidence="8" type="ORF">EPUS_05603</name>
</gene>
<accession>U1GIU1</accession>
<name>U1GIU1_ENDPU</name>
<evidence type="ECO:0000256" key="3">
    <source>
        <dbReference type="ARBA" id="ARBA00022771"/>
    </source>
</evidence>
<evidence type="ECO:0000256" key="4">
    <source>
        <dbReference type="ARBA" id="ARBA00022833"/>
    </source>
</evidence>
<dbReference type="RefSeq" id="XP_007802653.1">
    <property type="nucleotide sequence ID" value="XM_007804462.1"/>
</dbReference>
<feature type="region of interest" description="Disordered" evidence="6">
    <location>
        <begin position="269"/>
        <end position="312"/>
    </location>
</feature>
<evidence type="ECO:0000259" key="7">
    <source>
        <dbReference type="PROSITE" id="PS50157"/>
    </source>
</evidence>
<dbReference type="eggNOG" id="ENOG502SAH5">
    <property type="taxonomic scope" value="Eukaryota"/>
</dbReference>
<organism evidence="8 9">
    <name type="scientific">Endocarpon pusillum (strain Z07020 / HMAS-L-300199)</name>
    <name type="common">Lichen-forming fungus</name>
    <dbReference type="NCBI Taxonomy" id="1263415"/>
    <lineage>
        <taxon>Eukaryota</taxon>
        <taxon>Fungi</taxon>
        <taxon>Dikarya</taxon>
        <taxon>Ascomycota</taxon>
        <taxon>Pezizomycotina</taxon>
        <taxon>Eurotiomycetes</taxon>
        <taxon>Chaetothyriomycetidae</taxon>
        <taxon>Verrucariales</taxon>
        <taxon>Verrucariaceae</taxon>
        <taxon>Endocarpon</taxon>
    </lineage>
</organism>
<evidence type="ECO:0000313" key="9">
    <source>
        <dbReference type="Proteomes" id="UP000019373"/>
    </source>
</evidence>
<dbReference type="PANTHER" id="PTHR24409:SF295">
    <property type="entry name" value="AZ2-RELATED"/>
    <property type="match status" value="1"/>
</dbReference>
<dbReference type="OMA" id="VKHIVCP"/>
<dbReference type="GeneID" id="19240551"/>
<feature type="region of interest" description="Disordered" evidence="6">
    <location>
        <begin position="162"/>
        <end position="198"/>
    </location>
</feature>
<keyword evidence="2" id="KW-0677">Repeat</keyword>
<evidence type="ECO:0000256" key="1">
    <source>
        <dbReference type="ARBA" id="ARBA00022723"/>
    </source>
</evidence>
<dbReference type="PANTHER" id="PTHR24409">
    <property type="entry name" value="ZINC FINGER PROTEIN 142"/>
    <property type="match status" value="1"/>
</dbReference>
<dbReference type="Pfam" id="PF24666">
    <property type="entry name" value="zf-C2H2_fungi_2"/>
    <property type="match status" value="1"/>
</dbReference>
<dbReference type="OrthoDB" id="8117402at2759"/>
<dbReference type="GO" id="GO:0000981">
    <property type="term" value="F:DNA-binding transcription factor activity, RNA polymerase II-specific"/>
    <property type="evidence" value="ECO:0007669"/>
    <property type="project" value="TreeGrafter"/>
</dbReference>
<dbReference type="GO" id="GO:0008270">
    <property type="term" value="F:zinc ion binding"/>
    <property type="evidence" value="ECO:0007669"/>
    <property type="project" value="UniProtKB-KW"/>
</dbReference>
<keyword evidence="1" id="KW-0479">Metal-binding</keyword>
<dbReference type="PROSITE" id="PS50157">
    <property type="entry name" value="ZINC_FINGER_C2H2_2"/>
    <property type="match status" value="1"/>
</dbReference>
<dbReference type="GO" id="GO:0005634">
    <property type="term" value="C:nucleus"/>
    <property type="evidence" value="ECO:0007669"/>
    <property type="project" value="TreeGrafter"/>
</dbReference>
<dbReference type="Proteomes" id="UP000019373">
    <property type="component" value="Unassembled WGS sequence"/>
</dbReference>
<keyword evidence="9" id="KW-1185">Reference proteome</keyword>
<dbReference type="SMART" id="SM00355">
    <property type="entry name" value="ZnF_C2H2"/>
    <property type="match status" value="5"/>
</dbReference>
<dbReference type="Gene3D" id="3.30.160.60">
    <property type="entry name" value="Classic Zinc Finger"/>
    <property type="match status" value="1"/>
</dbReference>
<dbReference type="PROSITE" id="PS00028">
    <property type="entry name" value="ZINC_FINGER_C2H2_1"/>
    <property type="match status" value="1"/>
</dbReference>
<evidence type="ECO:0000256" key="5">
    <source>
        <dbReference type="PROSITE-ProRule" id="PRU00042"/>
    </source>
</evidence>
<keyword evidence="4" id="KW-0862">Zinc</keyword>
<sequence length="436" mass="48258">MSSQASGYRKENPPQAHAPHRLKCTYKDCFRYFSNEKDMMMHKKKEPSHEYCHKCDVDCEDDSDLLIHMIESGKHIVCPMCGLEFKSNAGLESHIPQARNQRFEQSQNLKCVGCGDKFARAAGLMQHIENNECQVITQEVFERRRAEKAISKDAWAAQLKPEVEQQVPRGHMSTFSGTDASTEHGGVSLLDEDNPYESNIRSSRQDYLTPSLNMLSLRDQYPTLQNLNAPIQNTVLDQEGRSDLMSFKGDLLDENKINVASAWSASTPAASTLFPNSKPPLRPTKENSDISGGLGAPRSSLSTDPNAHLGTRPGPIKPAAILEPMNHYNDLTKKFECPGRKCGGSFDTVEAFNAHLTSSAHVGGRTVCPSCLSKFTSTMALVAHCESPSKRCNIRNTANYNQVLREITGGLIGTEGHHIDGSVRYVANDISQPGYW</sequence>
<dbReference type="InterPro" id="IPR013087">
    <property type="entry name" value="Znf_C2H2_type"/>
</dbReference>
<dbReference type="HOGENOM" id="CLU_031491_2_0_1"/>
<evidence type="ECO:0000256" key="2">
    <source>
        <dbReference type="ARBA" id="ARBA00022737"/>
    </source>
</evidence>
<dbReference type="AlphaFoldDB" id="U1GIU1"/>